<keyword evidence="3" id="KW-1185">Reference proteome</keyword>
<dbReference type="PANTHER" id="PTHR37549">
    <property type="entry name" value="LIPOPROTEIN LPRI"/>
    <property type="match status" value="1"/>
</dbReference>
<dbReference type="RefSeq" id="WP_136597291.1">
    <property type="nucleotide sequence ID" value="NZ_STGV01000001.1"/>
</dbReference>
<organism evidence="2 3">
    <name type="scientific">Peteryoungia ipomoeae</name>
    <dbReference type="NCBI Taxonomy" id="1210932"/>
    <lineage>
        <taxon>Bacteria</taxon>
        <taxon>Pseudomonadati</taxon>
        <taxon>Pseudomonadota</taxon>
        <taxon>Alphaproteobacteria</taxon>
        <taxon>Hyphomicrobiales</taxon>
        <taxon>Rhizobiaceae</taxon>
        <taxon>Peteryoungia</taxon>
    </lineage>
</organism>
<comment type="caution">
    <text evidence="2">The sequence shown here is derived from an EMBL/GenBank/DDBJ whole genome shotgun (WGS) entry which is preliminary data.</text>
</comment>
<dbReference type="PANTHER" id="PTHR37549:SF1">
    <property type="entry name" value="LIPOPROTEIN LPRI"/>
    <property type="match status" value="1"/>
</dbReference>
<name>A0A4S8P7I9_9HYPH</name>
<evidence type="ECO:0000313" key="2">
    <source>
        <dbReference type="EMBL" id="THV25445.1"/>
    </source>
</evidence>
<evidence type="ECO:0000256" key="1">
    <source>
        <dbReference type="SAM" id="SignalP"/>
    </source>
</evidence>
<gene>
    <name evidence="2" type="ORF">FAA97_04430</name>
</gene>
<feature type="signal peptide" evidence="1">
    <location>
        <begin position="1"/>
        <end position="33"/>
    </location>
</feature>
<evidence type="ECO:0008006" key="4">
    <source>
        <dbReference type="Google" id="ProtNLM"/>
    </source>
</evidence>
<dbReference type="Proteomes" id="UP000308828">
    <property type="component" value="Unassembled WGS sequence"/>
</dbReference>
<feature type="chain" id="PRO_5020602741" description="Lysozyme inhibitor LprI N-terminal domain-containing protein" evidence="1">
    <location>
        <begin position="34"/>
        <end position="128"/>
    </location>
</feature>
<accession>A0A4S8P7I9</accession>
<reference evidence="2 3" key="1">
    <citation type="submission" date="2019-04" db="EMBL/GenBank/DDBJ databases">
        <title>Genome sequence of strain shin9-1.</title>
        <authorList>
            <person name="Gao J."/>
            <person name="Sun J."/>
        </authorList>
    </citation>
    <scope>NUCLEOTIDE SEQUENCE [LARGE SCALE GENOMIC DNA]</scope>
    <source>
        <strain evidence="3">shin9-1</strain>
    </source>
</reference>
<dbReference type="EMBL" id="STGV01000001">
    <property type="protein sequence ID" value="THV25445.1"/>
    <property type="molecule type" value="Genomic_DNA"/>
</dbReference>
<evidence type="ECO:0000313" key="3">
    <source>
        <dbReference type="Proteomes" id="UP000308828"/>
    </source>
</evidence>
<dbReference type="OrthoDB" id="122332at2"/>
<protein>
    <recommendedName>
        <fullName evidence="4">Lysozyme inhibitor LprI N-terminal domain-containing protein</fullName>
    </recommendedName>
</protein>
<sequence>MFERLRHALSAPANALTLSALIGLTLLPTPAGAASFDCSKADLAADEKAICETPALNDMDVRMVTTFELLRELLPMGSRTAMEERQISWLAERKACEGNTDCISTAYAGRIQELKKAVGDVQREQELP</sequence>
<proteinExistence type="predicted"/>
<keyword evidence="1" id="KW-0732">Signal</keyword>
<dbReference type="InterPro" id="IPR052755">
    <property type="entry name" value="Lysozyme_Inhibitor_LprI"/>
</dbReference>
<dbReference type="GO" id="GO:0005576">
    <property type="term" value="C:extracellular region"/>
    <property type="evidence" value="ECO:0007669"/>
    <property type="project" value="TreeGrafter"/>
</dbReference>
<dbReference type="AlphaFoldDB" id="A0A4S8P7I9"/>